<dbReference type="AlphaFoldDB" id="X6NFR6"/>
<protein>
    <submittedName>
        <fullName evidence="2">Uncharacterized protein</fullName>
    </submittedName>
</protein>
<evidence type="ECO:0000313" key="2">
    <source>
        <dbReference type="EMBL" id="ETO25165.1"/>
    </source>
</evidence>
<proteinExistence type="predicted"/>
<organism evidence="2 3">
    <name type="scientific">Reticulomyxa filosa</name>
    <dbReference type="NCBI Taxonomy" id="46433"/>
    <lineage>
        <taxon>Eukaryota</taxon>
        <taxon>Sar</taxon>
        <taxon>Rhizaria</taxon>
        <taxon>Retaria</taxon>
        <taxon>Foraminifera</taxon>
        <taxon>Monothalamids</taxon>
        <taxon>Reticulomyxidae</taxon>
        <taxon>Reticulomyxa</taxon>
    </lineage>
</organism>
<comment type="caution">
    <text evidence="2">The sequence shown here is derived from an EMBL/GenBank/DDBJ whole genome shotgun (WGS) entry which is preliminary data.</text>
</comment>
<evidence type="ECO:0000313" key="3">
    <source>
        <dbReference type="Proteomes" id="UP000023152"/>
    </source>
</evidence>
<keyword evidence="3" id="KW-1185">Reference proteome</keyword>
<accession>X6NFR6</accession>
<feature type="coiled-coil region" evidence="1">
    <location>
        <begin position="133"/>
        <end position="160"/>
    </location>
</feature>
<evidence type="ECO:0000256" key="1">
    <source>
        <dbReference type="SAM" id="Coils"/>
    </source>
</evidence>
<keyword evidence="1" id="KW-0175">Coiled coil</keyword>
<sequence length="192" mass="22385">MSELVLNKHLFPVFKDSTLSSYDKNKLCVFILLICNYLQRQSLFKPRKALNMEDGVSPLSNINESKGKNENETDNFFPSNHYSRFSTALTNDWQDVLDDPEKPIAVTHDKTIYAYMYLYIILFEKASELVPYLETFALQNQELKEKMESISKELKDSKSAHGSSIVTLYNKMLKKFLDTEDDHKKEVLFVLY</sequence>
<name>X6NFR6_RETFI</name>
<dbReference type="Proteomes" id="UP000023152">
    <property type="component" value="Unassembled WGS sequence"/>
</dbReference>
<reference evidence="2 3" key="1">
    <citation type="journal article" date="2013" name="Curr. Biol.">
        <title>The Genome of the Foraminiferan Reticulomyxa filosa.</title>
        <authorList>
            <person name="Glockner G."/>
            <person name="Hulsmann N."/>
            <person name="Schleicher M."/>
            <person name="Noegel A.A."/>
            <person name="Eichinger L."/>
            <person name="Gallinger C."/>
            <person name="Pawlowski J."/>
            <person name="Sierra R."/>
            <person name="Euteneuer U."/>
            <person name="Pillet L."/>
            <person name="Moustafa A."/>
            <person name="Platzer M."/>
            <person name="Groth M."/>
            <person name="Szafranski K."/>
            <person name="Schliwa M."/>
        </authorList>
    </citation>
    <scope>NUCLEOTIDE SEQUENCE [LARGE SCALE GENOMIC DNA]</scope>
</reference>
<dbReference type="EMBL" id="ASPP01008716">
    <property type="protein sequence ID" value="ETO25165.1"/>
    <property type="molecule type" value="Genomic_DNA"/>
</dbReference>
<gene>
    <name evidence="2" type="ORF">RFI_11977</name>
</gene>